<sequence>MGVPAHDRNDFLFAHYRGIKGILGGIEGVRGNPLETWAEKKIKANGDEIPGEWLEGSTLHAIIFPKLEEYWDAAVYQWSQPYLGNLVSPPDTWGLSERTNYQFLSYSTIFRHEINPLTQKE</sequence>
<accession>X1KHT8</accession>
<feature type="non-terminal residue" evidence="1">
    <location>
        <position position="121"/>
    </location>
</feature>
<dbReference type="EMBL" id="BARU01037773">
    <property type="protein sequence ID" value="GAH89704.1"/>
    <property type="molecule type" value="Genomic_DNA"/>
</dbReference>
<comment type="caution">
    <text evidence="1">The sequence shown here is derived from an EMBL/GenBank/DDBJ whole genome shotgun (WGS) entry which is preliminary data.</text>
</comment>
<reference evidence="1" key="1">
    <citation type="journal article" date="2014" name="Front. Microbiol.">
        <title>High frequency of phylogenetically diverse reductive dehalogenase-homologous genes in deep subseafloor sedimentary metagenomes.</title>
        <authorList>
            <person name="Kawai M."/>
            <person name="Futagami T."/>
            <person name="Toyoda A."/>
            <person name="Takaki Y."/>
            <person name="Nishi S."/>
            <person name="Hori S."/>
            <person name="Arai W."/>
            <person name="Tsubouchi T."/>
            <person name="Morono Y."/>
            <person name="Uchiyama I."/>
            <person name="Ito T."/>
            <person name="Fujiyama A."/>
            <person name="Inagaki F."/>
            <person name="Takami H."/>
        </authorList>
    </citation>
    <scope>NUCLEOTIDE SEQUENCE</scope>
    <source>
        <strain evidence="1">Expedition CK06-06</strain>
    </source>
</reference>
<proteinExistence type="predicted"/>
<name>X1KHT8_9ZZZZ</name>
<organism evidence="1">
    <name type="scientific">marine sediment metagenome</name>
    <dbReference type="NCBI Taxonomy" id="412755"/>
    <lineage>
        <taxon>unclassified sequences</taxon>
        <taxon>metagenomes</taxon>
        <taxon>ecological metagenomes</taxon>
    </lineage>
</organism>
<protein>
    <submittedName>
        <fullName evidence="1">Uncharacterized protein</fullName>
    </submittedName>
</protein>
<evidence type="ECO:0000313" key="1">
    <source>
        <dbReference type="EMBL" id="GAH89704.1"/>
    </source>
</evidence>
<dbReference type="AlphaFoldDB" id="X1KHT8"/>
<gene>
    <name evidence="1" type="ORF">S03H2_58799</name>
</gene>